<evidence type="ECO:0000313" key="1">
    <source>
        <dbReference type="EMBL" id="PAD80624.1"/>
    </source>
</evidence>
<dbReference type="PANTHER" id="PTHR40051:SF1">
    <property type="entry name" value="YOLD-LIKE FAMILY PROTEIN"/>
    <property type="match status" value="1"/>
</dbReference>
<protein>
    <recommendedName>
        <fullName evidence="3">YolD-like family protein</fullName>
    </recommendedName>
</protein>
<dbReference type="RefSeq" id="WP_095334319.1">
    <property type="nucleotide sequence ID" value="NZ_NPBQ01000148.1"/>
</dbReference>
<organism evidence="1 2">
    <name type="scientific">Niallia circulans</name>
    <name type="common">Bacillus circulans</name>
    <dbReference type="NCBI Taxonomy" id="1397"/>
    <lineage>
        <taxon>Bacteria</taxon>
        <taxon>Bacillati</taxon>
        <taxon>Bacillota</taxon>
        <taxon>Bacilli</taxon>
        <taxon>Bacillales</taxon>
        <taxon>Bacillaceae</taxon>
        <taxon>Niallia</taxon>
    </lineage>
</organism>
<evidence type="ECO:0008006" key="3">
    <source>
        <dbReference type="Google" id="ProtNLM"/>
    </source>
</evidence>
<dbReference type="EMBL" id="NPBQ01000148">
    <property type="protein sequence ID" value="PAD80624.1"/>
    <property type="molecule type" value="Genomic_DNA"/>
</dbReference>
<dbReference type="PANTHER" id="PTHR40051">
    <property type="entry name" value="IG HYPOTHETICAL 15966"/>
    <property type="match status" value="1"/>
</dbReference>
<comment type="caution">
    <text evidence="1">The sequence shown here is derived from an EMBL/GenBank/DDBJ whole genome shotgun (WGS) entry which is preliminary data.</text>
</comment>
<sequence length="109" mass="12900">MLKDRGTKKWVAMMLPEHVAGVKEVIESQNKIEQPVLDEDKLNDIDILIHEAMEYNQLLKYSLYNNGYINTLIGRTVYIDYLNNQLRIQDETDKIHYISYRKLVDVERA</sequence>
<dbReference type="InterPro" id="IPR014962">
    <property type="entry name" value="YolD"/>
</dbReference>
<dbReference type="Proteomes" id="UP000216961">
    <property type="component" value="Unassembled WGS sequence"/>
</dbReference>
<proteinExistence type="predicted"/>
<accession>A0AA91TN45</accession>
<name>A0AA91TN45_NIACI</name>
<evidence type="ECO:0000313" key="2">
    <source>
        <dbReference type="Proteomes" id="UP000216961"/>
    </source>
</evidence>
<dbReference type="AlphaFoldDB" id="A0AA91TN45"/>
<dbReference type="Pfam" id="PF08863">
    <property type="entry name" value="YolD"/>
    <property type="match status" value="1"/>
</dbReference>
<reference evidence="1 2" key="1">
    <citation type="submission" date="2017-07" db="EMBL/GenBank/DDBJ databases">
        <title>Isolation and whole genome analysis of endospore-forming bacteria from heroin.</title>
        <authorList>
            <person name="Kalinowski J."/>
            <person name="Ahrens B."/>
            <person name="Al-Dilaimi A."/>
            <person name="Winkler A."/>
            <person name="Wibberg D."/>
            <person name="Schleenbecker U."/>
            <person name="Ruckert C."/>
            <person name="Wolfel R."/>
            <person name="Grass G."/>
        </authorList>
    </citation>
    <scope>NUCLEOTIDE SEQUENCE [LARGE SCALE GENOMIC DNA]</scope>
    <source>
        <strain evidence="1 2">7521-2</strain>
    </source>
</reference>
<gene>
    <name evidence="1" type="ORF">CHH57_23970</name>
</gene>